<dbReference type="AlphaFoldDB" id="A0A328AXC4"/>
<dbReference type="Gene3D" id="3.20.20.370">
    <property type="entry name" value="Glycoside hydrolase/deacetylase"/>
    <property type="match status" value="1"/>
</dbReference>
<sequence>MNLQRTLLDIELQHWRRAGRPARLWWRDDDARGPTPALERLLALSLWHGVPLTLAVIPDEDPASLTWSLATCPLATVAQHGVDHTNRRDGQAAGEFPHEWRRLRVATQLRAGWARLQALPGAQPVFVPPWNDIHPELPGALEDCGYLGWSAWADAGDRGPLPRIDAHLDLLRWKSGVRFRGEGRFLEAFRAALRARRRAGRWEAPIGLLTHHLDHDEAAWVFLAEFLDWTRARPELAWRSLGELLAEQAGARHQAA</sequence>
<evidence type="ECO:0000313" key="1">
    <source>
        <dbReference type="EMBL" id="RAK59740.1"/>
    </source>
</evidence>
<dbReference type="RefSeq" id="WP_111457033.1">
    <property type="nucleotide sequence ID" value="NZ_QFYP01000001.1"/>
</dbReference>
<reference evidence="2" key="1">
    <citation type="submission" date="2018-05" db="EMBL/GenBank/DDBJ databases">
        <authorList>
            <person name="Li X."/>
        </authorList>
    </citation>
    <scope>NUCLEOTIDE SEQUENCE [LARGE SCALE GENOMIC DNA]</scope>
    <source>
        <strain evidence="2">HKS-05</strain>
    </source>
</reference>
<keyword evidence="2" id="KW-1185">Reference proteome</keyword>
<comment type="caution">
    <text evidence="1">The sequence shown here is derived from an EMBL/GenBank/DDBJ whole genome shotgun (WGS) entry which is preliminary data.</text>
</comment>
<dbReference type="InterPro" id="IPR011330">
    <property type="entry name" value="Glyco_hydro/deAcase_b/a-brl"/>
</dbReference>
<dbReference type="OrthoDB" id="6086702at2"/>
<dbReference type="EMBL" id="QFYP01000001">
    <property type="protein sequence ID" value="RAK59740.1"/>
    <property type="molecule type" value="Genomic_DNA"/>
</dbReference>
<proteinExistence type="predicted"/>
<dbReference type="SUPFAM" id="SSF88713">
    <property type="entry name" value="Glycoside hydrolase/deacetylase"/>
    <property type="match status" value="1"/>
</dbReference>
<evidence type="ECO:0000313" key="2">
    <source>
        <dbReference type="Proteomes" id="UP000249842"/>
    </source>
</evidence>
<name>A0A328AXC4_9CAUL</name>
<protein>
    <submittedName>
        <fullName evidence="1">Polysaccharide deacetylase</fullName>
    </submittedName>
</protein>
<dbReference type="GO" id="GO:0005975">
    <property type="term" value="P:carbohydrate metabolic process"/>
    <property type="evidence" value="ECO:0007669"/>
    <property type="project" value="InterPro"/>
</dbReference>
<dbReference type="Proteomes" id="UP000249842">
    <property type="component" value="Unassembled WGS sequence"/>
</dbReference>
<accession>A0A328AXC4</accession>
<gene>
    <name evidence="1" type="ORF">DJ021_07950</name>
</gene>
<organism evidence="1 2">
    <name type="scientific">Phenylobacterium hankyongense</name>
    <dbReference type="NCBI Taxonomy" id="1813876"/>
    <lineage>
        <taxon>Bacteria</taxon>
        <taxon>Pseudomonadati</taxon>
        <taxon>Pseudomonadota</taxon>
        <taxon>Alphaproteobacteria</taxon>
        <taxon>Caulobacterales</taxon>
        <taxon>Caulobacteraceae</taxon>
        <taxon>Phenylobacterium</taxon>
    </lineage>
</organism>